<feature type="region of interest" description="Disordered" evidence="1">
    <location>
        <begin position="1"/>
        <end position="101"/>
    </location>
</feature>
<organism evidence="2 3">
    <name type="scientific">Coemansia javaensis</name>
    <dbReference type="NCBI Taxonomy" id="2761396"/>
    <lineage>
        <taxon>Eukaryota</taxon>
        <taxon>Fungi</taxon>
        <taxon>Fungi incertae sedis</taxon>
        <taxon>Zoopagomycota</taxon>
        <taxon>Kickxellomycotina</taxon>
        <taxon>Kickxellomycetes</taxon>
        <taxon>Kickxellales</taxon>
        <taxon>Kickxellaceae</taxon>
        <taxon>Coemansia</taxon>
    </lineage>
</organism>
<feature type="region of interest" description="Disordered" evidence="1">
    <location>
        <begin position="542"/>
        <end position="565"/>
    </location>
</feature>
<dbReference type="OrthoDB" id="5599311at2759"/>
<evidence type="ECO:0000313" key="3">
    <source>
        <dbReference type="Proteomes" id="UP001140217"/>
    </source>
</evidence>
<evidence type="ECO:0000313" key="2">
    <source>
        <dbReference type="EMBL" id="KAJ2776182.1"/>
    </source>
</evidence>
<sequence length="811" mass="83249">MPSSPAPGLRLRRPDEPAPEKAAAAARRHDLGLRRAKTATANSIKKLFKGRRDTAAASASAAAAPASQPPDADADALPPPVAPYARNRPIESRPSSVHSSKSVRSIFSDCLAASDCPPTSACSSADAAADDYSDNDNSCPSAATDNFLLPASGLPSLANYRIAAPADRIPAFDGRVSASDDRVSASDDCTSPASSGPPPPAANPQRRHTSLAAPPPPPPPPPAHQTPQLQPQVLPQVLAPLLMARPSMASVQPLLSVPHTPPASCSSGTAKSPAAYSSRSLGLSSLDFGYDRKIAAGLLSRSPGSSPAASSLSDMISYQSESSRPATPSPYSMGIVIAPAAAAAARSSPPVAVADDPIEAYVPTNCSIYTPADDGPVPPDSAVYCDFVDPPPAPIDLVDISLLSGPGPAGAASPLPIPARTNDYGWALHIPPASACTADSGLVSVGESPEEPLVEPIEELLVEPTEEPLDEPRDKESSILETADAAAAAVVRQLGAVDAVCDCALAATTPAATRPKSQYVVEDIDELLAELGLADPVAAKSPLAGRSDADGTSLPMQHPAALDDDNDAFSLREIDELLEQLDENAGLVAKRGCSPTPLRDQGAAASAPPALDPAAVVAILGSPERVVSAGTAAACRVDSAGLIRSLGPVLDATLLIPARPLDVGQLVRRLGRADGISGALLGGAPRRPEGRRLDVPDLIAGLGGAYTPEFIVCNVECVRWTSEQTLAGDAAAARGFPRLCCAAKAHACALDVDEEVGQGARSRATSVVSYDQPFESVQGISKLMAALRIRPFVVSRPFLGPSRTVLFPHLC</sequence>
<feature type="compositionally biased region" description="Low complexity" evidence="1">
    <location>
        <begin position="92"/>
        <end position="101"/>
    </location>
</feature>
<feature type="compositionally biased region" description="Low complexity" evidence="1">
    <location>
        <begin position="55"/>
        <end position="71"/>
    </location>
</feature>
<accession>A0A9W8LCR4</accession>
<feature type="region of interest" description="Disordered" evidence="1">
    <location>
        <begin position="253"/>
        <end position="274"/>
    </location>
</feature>
<feature type="compositionally biased region" description="Polar residues" evidence="1">
    <location>
        <begin position="263"/>
        <end position="274"/>
    </location>
</feature>
<name>A0A9W8LCR4_9FUNG</name>
<keyword evidence="3" id="KW-1185">Reference proteome</keyword>
<dbReference type="AlphaFoldDB" id="A0A9W8LCR4"/>
<proteinExistence type="predicted"/>
<dbReference type="Proteomes" id="UP001140217">
    <property type="component" value="Unassembled WGS sequence"/>
</dbReference>
<feature type="compositionally biased region" description="Low complexity" evidence="1">
    <location>
        <begin position="225"/>
        <end position="234"/>
    </location>
</feature>
<gene>
    <name evidence="2" type="ORF">H4R18_005804</name>
</gene>
<comment type="caution">
    <text evidence="2">The sequence shown here is derived from an EMBL/GenBank/DDBJ whole genome shotgun (WGS) entry which is preliminary data.</text>
</comment>
<dbReference type="EMBL" id="JANBUL010000387">
    <property type="protein sequence ID" value="KAJ2776182.1"/>
    <property type="molecule type" value="Genomic_DNA"/>
</dbReference>
<feature type="region of interest" description="Disordered" evidence="1">
    <location>
        <begin position="114"/>
        <end position="146"/>
    </location>
</feature>
<reference evidence="2" key="1">
    <citation type="submission" date="2022-07" db="EMBL/GenBank/DDBJ databases">
        <title>Phylogenomic reconstructions and comparative analyses of Kickxellomycotina fungi.</title>
        <authorList>
            <person name="Reynolds N.K."/>
            <person name="Stajich J.E."/>
            <person name="Barry K."/>
            <person name="Grigoriev I.V."/>
            <person name="Crous P."/>
            <person name="Smith M.E."/>
        </authorList>
    </citation>
    <scope>NUCLEOTIDE SEQUENCE</scope>
    <source>
        <strain evidence="2">NBRC 105414</strain>
    </source>
</reference>
<feature type="region of interest" description="Disordered" evidence="1">
    <location>
        <begin position="168"/>
        <end position="234"/>
    </location>
</feature>
<protein>
    <submittedName>
        <fullName evidence="2">Uncharacterized protein</fullName>
    </submittedName>
</protein>
<feature type="compositionally biased region" description="Pro residues" evidence="1">
    <location>
        <begin position="213"/>
        <end position="224"/>
    </location>
</feature>
<evidence type="ECO:0000256" key="1">
    <source>
        <dbReference type="SAM" id="MobiDB-lite"/>
    </source>
</evidence>